<dbReference type="RefSeq" id="WP_196044728.1">
    <property type="nucleotide sequence ID" value="NZ_JBFDTA010000010.1"/>
</dbReference>
<feature type="region of interest" description="Disordered" evidence="1">
    <location>
        <begin position="110"/>
        <end position="260"/>
    </location>
</feature>
<keyword evidence="5" id="KW-1185">Reference proteome</keyword>
<keyword evidence="2" id="KW-0472">Membrane</keyword>
<sequence length="336" mass="36374">MKKRVITTTLAAGFILVFVAEAHADTINGHHVTRLSESRAVDDTGDRWSKDGNVWFNDETREYGKIVSDSLESLQDSSYYPEIKETDSDKPNEVVQIQVQDEGISVHQQTLTTAGSTESKSNQTNDSTIESQTGMTVGSTVEQPTTDPTLGTTTIKKEAVPTKTEATQLEEDTRMTGTTETRSNQTNESTIESQTGMTVEATVEQPTTTDPTLGTTTIKKGAVPTKTEATKPEKDTRIAETSGKGSNRTNGSTSKEKTKKDVVAEPVSFLSSAEKSVPMRAIKKDTAFSNILSKNNGHTFPKTGESTLFSNILQAVGFLVISVLGVVSIRVKKTKN</sequence>
<evidence type="ECO:0000313" key="4">
    <source>
        <dbReference type="EMBL" id="MEW3466450.1"/>
    </source>
</evidence>
<reference evidence="4 5" key="1">
    <citation type="submission" date="2024-05" db="EMBL/GenBank/DDBJ databases">
        <title>Human gut microbiome strain richness.</title>
        <authorList>
            <person name="Chen-Liaw A."/>
        </authorList>
    </citation>
    <scope>NUCLEOTIDE SEQUENCE [LARGE SCALE GENOMIC DNA]</scope>
    <source>
        <strain evidence="4 5">J1100102st1_G3_J1100102_180507</strain>
    </source>
</reference>
<evidence type="ECO:0000256" key="2">
    <source>
        <dbReference type="SAM" id="Phobius"/>
    </source>
</evidence>
<dbReference type="EMBL" id="JBFDTB010000015">
    <property type="protein sequence ID" value="MEW3466450.1"/>
    <property type="molecule type" value="Genomic_DNA"/>
</dbReference>
<evidence type="ECO:0000313" key="5">
    <source>
        <dbReference type="Proteomes" id="UP001554047"/>
    </source>
</evidence>
<protein>
    <recommendedName>
        <fullName evidence="6">Gram-positive cocci surface proteins LPxTG domain-containing protein</fullName>
    </recommendedName>
</protein>
<feature type="signal peptide" evidence="3">
    <location>
        <begin position="1"/>
        <end position="24"/>
    </location>
</feature>
<feature type="chain" id="PRO_5046869044" description="Gram-positive cocci surface proteins LPxTG domain-containing protein" evidence="3">
    <location>
        <begin position="25"/>
        <end position="336"/>
    </location>
</feature>
<evidence type="ECO:0000256" key="1">
    <source>
        <dbReference type="SAM" id="MobiDB-lite"/>
    </source>
</evidence>
<gene>
    <name evidence="4" type="ORF">AB1I55_10135</name>
</gene>
<accession>A0ABV3MDE6</accession>
<keyword evidence="2" id="KW-1133">Transmembrane helix</keyword>
<organism evidence="4 5">
    <name type="scientific">Enterococcus entomosocium</name>
    <dbReference type="NCBI Taxonomy" id="3034352"/>
    <lineage>
        <taxon>Bacteria</taxon>
        <taxon>Bacillati</taxon>
        <taxon>Bacillota</taxon>
        <taxon>Bacilli</taxon>
        <taxon>Lactobacillales</taxon>
        <taxon>Enterococcaceae</taxon>
        <taxon>Enterococcus</taxon>
    </lineage>
</organism>
<keyword evidence="2" id="KW-0812">Transmembrane</keyword>
<feature type="compositionally biased region" description="Polar residues" evidence="1">
    <location>
        <begin position="243"/>
        <end position="253"/>
    </location>
</feature>
<dbReference type="Proteomes" id="UP001554047">
    <property type="component" value="Unassembled WGS sequence"/>
</dbReference>
<feature type="compositionally biased region" description="Low complexity" evidence="1">
    <location>
        <begin position="207"/>
        <end position="217"/>
    </location>
</feature>
<feature type="compositionally biased region" description="Polar residues" evidence="1">
    <location>
        <begin position="175"/>
        <end position="197"/>
    </location>
</feature>
<comment type="caution">
    <text evidence="4">The sequence shown here is derived from an EMBL/GenBank/DDBJ whole genome shotgun (WGS) entry which is preliminary data.</text>
</comment>
<proteinExistence type="predicted"/>
<feature type="compositionally biased region" description="Low complexity" evidence="1">
    <location>
        <begin position="145"/>
        <end position="154"/>
    </location>
</feature>
<feature type="compositionally biased region" description="Basic and acidic residues" evidence="1">
    <location>
        <begin position="228"/>
        <end position="238"/>
    </location>
</feature>
<name>A0ABV3MDE6_9ENTE</name>
<evidence type="ECO:0000256" key="3">
    <source>
        <dbReference type="SAM" id="SignalP"/>
    </source>
</evidence>
<feature type="compositionally biased region" description="Polar residues" evidence="1">
    <location>
        <begin position="110"/>
        <end position="144"/>
    </location>
</feature>
<keyword evidence="3" id="KW-0732">Signal</keyword>
<evidence type="ECO:0008006" key="6">
    <source>
        <dbReference type="Google" id="ProtNLM"/>
    </source>
</evidence>
<feature type="transmembrane region" description="Helical" evidence="2">
    <location>
        <begin position="312"/>
        <end position="331"/>
    </location>
</feature>